<gene>
    <name evidence="4" type="ORF">P4O66_021352</name>
</gene>
<evidence type="ECO:0000313" key="5">
    <source>
        <dbReference type="Proteomes" id="UP001239994"/>
    </source>
</evidence>
<evidence type="ECO:0000256" key="2">
    <source>
        <dbReference type="SAM" id="SignalP"/>
    </source>
</evidence>
<dbReference type="AlphaFoldDB" id="A0AAD9E2J9"/>
<reference evidence="4" key="1">
    <citation type="submission" date="2023-03" db="EMBL/GenBank/DDBJ databases">
        <title>Electrophorus voltai genome.</title>
        <authorList>
            <person name="Bian C."/>
        </authorList>
    </citation>
    <scope>NUCLEOTIDE SEQUENCE</scope>
    <source>
        <strain evidence="4">CB-2022</strain>
        <tissue evidence="4">Muscle</tissue>
    </source>
</reference>
<keyword evidence="2" id="KW-0732">Signal</keyword>
<comment type="caution">
    <text evidence="4">The sequence shown here is derived from an EMBL/GenBank/DDBJ whole genome shotgun (WGS) entry which is preliminary data.</text>
</comment>
<dbReference type="Pfam" id="PF17919">
    <property type="entry name" value="RT_RNaseH_2"/>
    <property type="match status" value="1"/>
</dbReference>
<protein>
    <recommendedName>
        <fullName evidence="3">Reverse transcriptase/retrotransposon-derived protein RNase H-like domain-containing protein</fullName>
    </recommendedName>
</protein>
<dbReference type="InterPro" id="IPR043502">
    <property type="entry name" value="DNA/RNA_pol_sf"/>
</dbReference>
<dbReference type="Proteomes" id="UP001239994">
    <property type="component" value="Unassembled WGS sequence"/>
</dbReference>
<feature type="chain" id="PRO_5041972166" description="Reverse transcriptase/retrotransposon-derived protein RNase H-like domain-containing protein" evidence="2">
    <location>
        <begin position="22"/>
        <end position="252"/>
    </location>
</feature>
<dbReference type="PANTHER" id="PTHR37984:SF5">
    <property type="entry name" value="PROTEIN NYNRIN-LIKE"/>
    <property type="match status" value="1"/>
</dbReference>
<keyword evidence="5" id="KW-1185">Reference proteome</keyword>
<dbReference type="SUPFAM" id="SSF56672">
    <property type="entry name" value="DNA/RNA polymerases"/>
    <property type="match status" value="1"/>
</dbReference>
<evidence type="ECO:0000256" key="1">
    <source>
        <dbReference type="ARBA" id="ARBA00023268"/>
    </source>
</evidence>
<dbReference type="Gene3D" id="3.30.70.270">
    <property type="match status" value="1"/>
</dbReference>
<feature type="signal peptide" evidence="2">
    <location>
        <begin position="1"/>
        <end position="21"/>
    </location>
</feature>
<accession>A0AAD9E2J9</accession>
<organism evidence="4 5">
    <name type="scientific">Electrophorus voltai</name>
    <dbReference type="NCBI Taxonomy" id="2609070"/>
    <lineage>
        <taxon>Eukaryota</taxon>
        <taxon>Metazoa</taxon>
        <taxon>Chordata</taxon>
        <taxon>Craniata</taxon>
        <taxon>Vertebrata</taxon>
        <taxon>Euteleostomi</taxon>
        <taxon>Actinopterygii</taxon>
        <taxon>Neopterygii</taxon>
        <taxon>Teleostei</taxon>
        <taxon>Ostariophysi</taxon>
        <taxon>Gymnotiformes</taxon>
        <taxon>Gymnotoidei</taxon>
        <taxon>Gymnotidae</taxon>
        <taxon>Electrophorus</taxon>
    </lineage>
</organism>
<proteinExistence type="predicted"/>
<evidence type="ECO:0000259" key="3">
    <source>
        <dbReference type="Pfam" id="PF17919"/>
    </source>
</evidence>
<dbReference type="EMBL" id="JAROKS010000006">
    <property type="protein sequence ID" value="KAK1802816.1"/>
    <property type="molecule type" value="Genomic_DNA"/>
</dbReference>
<dbReference type="InterPro" id="IPR041577">
    <property type="entry name" value="RT_RNaseH_2"/>
</dbReference>
<name>A0AAD9E2J9_9TELE</name>
<sequence>MSILALLSLFCSSQYLRFVRSFSILARPLTDMLWGQRKKIKWTSEAEEAFANLKTAFTTTPVVQQPNPEKPFMVEIDTSDVGAVLSQYSATYQEGGAYLLLGRPRTCSSAIFSGSSACQRTLSDRGPQFTSQLWHELLDSIPKFGVHANVQNCHAGMTLTPFECVLGYQPPLYPWNLPMSDQPAVETCCRYSEQVWEETHGQLSSAIAAYKTKADKRRGNTPQYEPGERVWVATKEGQAGHKGKLKASYEGH</sequence>
<dbReference type="InterPro" id="IPR050951">
    <property type="entry name" value="Retrovirus_Pol_polyprotein"/>
</dbReference>
<evidence type="ECO:0000313" key="4">
    <source>
        <dbReference type="EMBL" id="KAK1802816.1"/>
    </source>
</evidence>
<dbReference type="InterPro" id="IPR043128">
    <property type="entry name" value="Rev_trsase/Diguanyl_cyclase"/>
</dbReference>
<dbReference type="PANTHER" id="PTHR37984">
    <property type="entry name" value="PROTEIN CBG26694"/>
    <property type="match status" value="1"/>
</dbReference>
<keyword evidence="1" id="KW-0511">Multifunctional enzyme</keyword>
<feature type="domain" description="Reverse transcriptase/retrotransposon-derived protein RNase H-like" evidence="3">
    <location>
        <begin position="42"/>
        <end position="90"/>
    </location>
</feature>
<dbReference type="GO" id="GO:0003824">
    <property type="term" value="F:catalytic activity"/>
    <property type="evidence" value="ECO:0007669"/>
    <property type="project" value="UniProtKB-KW"/>
</dbReference>